<dbReference type="Pfam" id="PF00512">
    <property type="entry name" value="HisKA"/>
    <property type="match status" value="1"/>
</dbReference>
<dbReference type="SMART" id="SM00388">
    <property type="entry name" value="HisKA"/>
    <property type="match status" value="1"/>
</dbReference>
<dbReference type="SMART" id="SM00387">
    <property type="entry name" value="HATPase_c"/>
    <property type="match status" value="1"/>
</dbReference>
<reference evidence="13 14" key="1">
    <citation type="submission" date="2020-09" db="EMBL/GenBank/DDBJ databases">
        <title>Marinomonas sp. nov., isolated from the cysticercosis algae of Qingdao, China.</title>
        <authorList>
            <person name="Sun X."/>
        </authorList>
    </citation>
    <scope>NUCLEOTIDE SEQUENCE [LARGE SCALE GENOMIC DNA]</scope>
    <source>
        <strain evidence="13 14">SM2066</strain>
    </source>
</reference>
<evidence type="ECO:0000256" key="2">
    <source>
        <dbReference type="ARBA" id="ARBA00004651"/>
    </source>
</evidence>
<keyword evidence="10" id="KW-0812">Transmembrane</keyword>
<dbReference type="Gene3D" id="3.30.565.10">
    <property type="entry name" value="Histidine kinase-like ATPase, C-terminal domain"/>
    <property type="match status" value="1"/>
</dbReference>
<dbReference type="InterPro" id="IPR005467">
    <property type="entry name" value="His_kinase_dom"/>
</dbReference>
<dbReference type="InterPro" id="IPR003661">
    <property type="entry name" value="HisK_dim/P_dom"/>
</dbReference>
<dbReference type="InterPro" id="IPR003594">
    <property type="entry name" value="HATPase_dom"/>
</dbReference>
<evidence type="ECO:0000256" key="9">
    <source>
        <dbReference type="ARBA" id="ARBA00022840"/>
    </source>
</evidence>
<dbReference type="Gene3D" id="6.10.340.10">
    <property type="match status" value="1"/>
</dbReference>
<evidence type="ECO:0000256" key="5">
    <source>
        <dbReference type="ARBA" id="ARBA00022553"/>
    </source>
</evidence>
<dbReference type="PANTHER" id="PTHR44936:SF10">
    <property type="entry name" value="SENSOR PROTEIN RSTB"/>
    <property type="match status" value="1"/>
</dbReference>
<keyword evidence="5" id="KW-0597">Phosphoprotein</keyword>
<feature type="domain" description="Histidine kinase" evidence="11">
    <location>
        <begin position="315"/>
        <end position="530"/>
    </location>
</feature>
<dbReference type="PRINTS" id="PR00344">
    <property type="entry name" value="BCTRLSENSOR"/>
</dbReference>
<organism evidence="13 14">
    <name type="scientific">Marinomonas colpomeniae</name>
    <dbReference type="NCBI Taxonomy" id="2774408"/>
    <lineage>
        <taxon>Bacteria</taxon>
        <taxon>Pseudomonadati</taxon>
        <taxon>Pseudomonadota</taxon>
        <taxon>Gammaproteobacteria</taxon>
        <taxon>Oceanospirillales</taxon>
        <taxon>Oceanospirillaceae</taxon>
        <taxon>Marinomonas</taxon>
    </lineage>
</organism>
<dbReference type="InterPro" id="IPR036890">
    <property type="entry name" value="HATPase_C_sf"/>
</dbReference>
<keyword evidence="9 13" id="KW-0067">ATP-binding</keyword>
<evidence type="ECO:0000256" key="1">
    <source>
        <dbReference type="ARBA" id="ARBA00000085"/>
    </source>
</evidence>
<evidence type="ECO:0000256" key="3">
    <source>
        <dbReference type="ARBA" id="ARBA00012438"/>
    </source>
</evidence>
<accession>A0ABR8NWC8</accession>
<dbReference type="CDD" id="cd06225">
    <property type="entry name" value="HAMP"/>
    <property type="match status" value="1"/>
</dbReference>
<feature type="transmembrane region" description="Helical" evidence="10">
    <location>
        <begin position="232"/>
        <end position="258"/>
    </location>
</feature>
<dbReference type="PANTHER" id="PTHR44936">
    <property type="entry name" value="SENSOR PROTEIN CREC"/>
    <property type="match status" value="1"/>
</dbReference>
<comment type="subcellular location">
    <subcellularLocation>
        <location evidence="2">Cell membrane</location>
        <topology evidence="2">Multi-pass membrane protein</topology>
    </subcellularLocation>
</comment>
<protein>
    <recommendedName>
        <fullName evidence="3">histidine kinase</fullName>
        <ecNumber evidence="3">2.7.13.3</ecNumber>
    </recommendedName>
</protein>
<keyword evidence="10" id="KW-1133">Transmembrane helix</keyword>
<dbReference type="Gene3D" id="1.10.287.130">
    <property type="match status" value="1"/>
</dbReference>
<keyword evidence="10" id="KW-0472">Membrane</keyword>
<dbReference type="EMBL" id="JACYFC010000001">
    <property type="protein sequence ID" value="MBD5770360.1"/>
    <property type="molecule type" value="Genomic_DNA"/>
</dbReference>
<name>A0ABR8NWC8_9GAMM</name>
<dbReference type="InterPro" id="IPR004358">
    <property type="entry name" value="Sig_transdc_His_kin-like_C"/>
</dbReference>
<feature type="domain" description="HAMP" evidence="12">
    <location>
        <begin position="261"/>
        <end position="307"/>
    </location>
</feature>
<dbReference type="RefSeq" id="WP_191593711.1">
    <property type="nucleotide sequence ID" value="NZ_JACYFC010000001.1"/>
</dbReference>
<dbReference type="PROSITE" id="PS50885">
    <property type="entry name" value="HAMP"/>
    <property type="match status" value="1"/>
</dbReference>
<evidence type="ECO:0000256" key="8">
    <source>
        <dbReference type="ARBA" id="ARBA00022777"/>
    </source>
</evidence>
<gene>
    <name evidence="13" type="ORF">IF202_04785</name>
</gene>
<evidence type="ECO:0000256" key="7">
    <source>
        <dbReference type="ARBA" id="ARBA00022741"/>
    </source>
</evidence>
<keyword evidence="6" id="KW-0808">Transferase</keyword>
<dbReference type="SUPFAM" id="SSF55874">
    <property type="entry name" value="ATPase domain of HSP90 chaperone/DNA topoisomerase II/histidine kinase"/>
    <property type="match status" value="1"/>
</dbReference>
<evidence type="ECO:0000259" key="12">
    <source>
        <dbReference type="PROSITE" id="PS50885"/>
    </source>
</evidence>
<evidence type="ECO:0000259" key="11">
    <source>
        <dbReference type="PROSITE" id="PS50109"/>
    </source>
</evidence>
<evidence type="ECO:0000256" key="6">
    <source>
        <dbReference type="ARBA" id="ARBA00022679"/>
    </source>
</evidence>
<dbReference type="SUPFAM" id="SSF47384">
    <property type="entry name" value="Homodimeric domain of signal transducing histidine kinase"/>
    <property type="match status" value="1"/>
</dbReference>
<keyword evidence="7" id="KW-0547">Nucleotide-binding</keyword>
<dbReference type="EC" id="2.7.13.3" evidence="3"/>
<dbReference type="Pfam" id="PF02518">
    <property type="entry name" value="HATPase_c"/>
    <property type="match status" value="1"/>
</dbReference>
<proteinExistence type="predicted"/>
<dbReference type="PROSITE" id="PS50109">
    <property type="entry name" value="HIS_KIN"/>
    <property type="match status" value="1"/>
</dbReference>
<keyword evidence="8" id="KW-0418">Kinase</keyword>
<keyword evidence="4" id="KW-1003">Cell membrane</keyword>
<comment type="caution">
    <text evidence="13">The sequence shown here is derived from an EMBL/GenBank/DDBJ whole genome shotgun (WGS) entry which is preliminary data.</text>
</comment>
<dbReference type="Proteomes" id="UP000604161">
    <property type="component" value="Unassembled WGS sequence"/>
</dbReference>
<evidence type="ECO:0000256" key="10">
    <source>
        <dbReference type="SAM" id="Phobius"/>
    </source>
</evidence>
<dbReference type="InterPro" id="IPR036097">
    <property type="entry name" value="HisK_dim/P_sf"/>
</dbReference>
<evidence type="ECO:0000313" key="13">
    <source>
        <dbReference type="EMBL" id="MBD5770360.1"/>
    </source>
</evidence>
<dbReference type="GO" id="GO:0005524">
    <property type="term" value="F:ATP binding"/>
    <property type="evidence" value="ECO:0007669"/>
    <property type="project" value="UniProtKB-KW"/>
</dbReference>
<evidence type="ECO:0000256" key="4">
    <source>
        <dbReference type="ARBA" id="ARBA00022475"/>
    </source>
</evidence>
<dbReference type="InterPro" id="IPR003660">
    <property type="entry name" value="HAMP_dom"/>
</dbReference>
<evidence type="ECO:0000313" key="14">
    <source>
        <dbReference type="Proteomes" id="UP000604161"/>
    </source>
</evidence>
<dbReference type="InterPro" id="IPR050980">
    <property type="entry name" value="2C_sensor_his_kinase"/>
</dbReference>
<sequence>MIKLFIRVWVLVFLPLFYLIYITAYNPIHAVNDAARFEKITASFKGTFFLIEQHLKDIPESEWHQVFPSIANQFSYELALISSNDKIDYSGDLEQLLENEFVVYSDYSGSDAIVKRAFNSSWFIHMMLAETEEQRMSNLSQGTVQLLMQILQKTPQPEWQAKLDQLQPEFDFDLTLIERQSLDINAIKLAQLNRTGMTWLINEKNETEFYRVTENKNLVIKVGPIPVPGDTLMVFLVMIILFVTVVSLGILIFIFPLWKDLNKLSKTASLFGSGYLDQRAAIGRFSSIARLAKSFNTMAERIEKMVKSQRQLTNAIAHDLRTPLSRISFAFEMLDSSEASDDEKKRYKKSISSGITTLDYLINQILMLSRYSRATDITHFGHCVLAQQIRNEISLLQAEHSKIVFELAISPEIQDKSLFIDQRAILRALNNLISNALTYTNQTIRINFFQLDNEYRLSVEDDGDGIAEEDRDKVFVPFKQLDNEHREASKGHGLGLAIVQQIAEWHSGHALVNASSLGGARFEFCWPVKSDSN</sequence>
<dbReference type="CDD" id="cd00082">
    <property type="entry name" value="HisKA"/>
    <property type="match status" value="1"/>
</dbReference>
<keyword evidence="14" id="KW-1185">Reference proteome</keyword>
<comment type="catalytic activity">
    <reaction evidence="1">
        <text>ATP + protein L-histidine = ADP + protein N-phospho-L-histidine.</text>
        <dbReference type="EC" id="2.7.13.3"/>
    </reaction>
</comment>